<protein>
    <recommendedName>
        <fullName evidence="4">Integral membrane protein</fullName>
    </recommendedName>
</protein>
<evidence type="ECO:0000313" key="3">
    <source>
        <dbReference type="Proteomes" id="UP000236520"/>
    </source>
</evidence>
<keyword evidence="1" id="KW-1133">Transmembrane helix</keyword>
<gene>
    <name evidence="2" type="ORF">SMF913_26658</name>
</gene>
<feature type="transmembrane region" description="Helical" evidence="1">
    <location>
        <begin position="43"/>
        <end position="61"/>
    </location>
</feature>
<dbReference type="EMBL" id="LJIW01000002">
    <property type="protein sequence ID" value="PNG91193.1"/>
    <property type="molecule type" value="Genomic_DNA"/>
</dbReference>
<dbReference type="AlphaFoldDB" id="A0A2J7YT31"/>
<reference evidence="2 3" key="1">
    <citation type="submission" date="2015-09" db="EMBL/GenBank/DDBJ databases">
        <title>Genome sequence, genome mining and natural product profiling of a biocontrol bacterium Streptomyces malaysiensis F913.</title>
        <authorList>
            <person name="Xu Y."/>
            <person name="Wei J."/>
            <person name="Xie J."/>
            <person name="Li T."/>
            <person name="Zhou Z."/>
        </authorList>
    </citation>
    <scope>NUCLEOTIDE SEQUENCE [LARGE SCALE GENOMIC DNA]</scope>
    <source>
        <strain evidence="2 3">F913</strain>
    </source>
</reference>
<feature type="transmembrane region" description="Helical" evidence="1">
    <location>
        <begin position="161"/>
        <end position="185"/>
    </location>
</feature>
<keyword evidence="3" id="KW-1185">Reference proteome</keyword>
<feature type="transmembrane region" description="Helical" evidence="1">
    <location>
        <begin position="135"/>
        <end position="155"/>
    </location>
</feature>
<accession>A0A2J7YT31</accession>
<evidence type="ECO:0000313" key="2">
    <source>
        <dbReference type="EMBL" id="PNG91193.1"/>
    </source>
</evidence>
<evidence type="ECO:0008006" key="4">
    <source>
        <dbReference type="Google" id="ProtNLM"/>
    </source>
</evidence>
<organism evidence="2 3">
    <name type="scientific">Streptomyces malaysiensis</name>
    <dbReference type="NCBI Taxonomy" id="92644"/>
    <lineage>
        <taxon>Bacteria</taxon>
        <taxon>Bacillati</taxon>
        <taxon>Actinomycetota</taxon>
        <taxon>Actinomycetes</taxon>
        <taxon>Kitasatosporales</taxon>
        <taxon>Streptomycetaceae</taxon>
        <taxon>Streptomyces</taxon>
        <taxon>Streptomyces violaceusniger group</taxon>
    </lineage>
</organism>
<keyword evidence="1" id="KW-0812">Transmembrane</keyword>
<feature type="transmembrane region" description="Helical" evidence="1">
    <location>
        <begin position="67"/>
        <end position="84"/>
    </location>
</feature>
<sequence length="190" mass="21019">MEGATVTRDNSAEGDAVTGRLLILEYEQVKEEQRARIGFRDNLLYATLAAMAAIITFSLQSRGRPELLLLLPPASALLGWAYLVNDEKISAIGRYVREDLGPRLTALVPGRPAVFGWERAHRDDGRRISRKRLQLAADLLLFTVAPMAALIVYWTTEPVRAVLLAVSVAEVVLISVLAVQIVLYADLRRP</sequence>
<proteinExistence type="predicted"/>
<name>A0A2J7YT31_STRMQ</name>
<comment type="caution">
    <text evidence="2">The sequence shown here is derived from an EMBL/GenBank/DDBJ whole genome shotgun (WGS) entry which is preliminary data.</text>
</comment>
<evidence type="ECO:0000256" key="1">
    <source>
        <dbReference type="SAM" id="Phobius"/>
    </source>
</evidence>
<dbReference type="Proteomes" id="UP000236520">
    <property type="component" value="Unassembled WGS sequence"/>
</dbReference>
<keyword evidence="1" id="KW-0472">Membrane</keyword>